<feature type="domain" description="Myb-like" evidence="5">
    <location>
        <begin position="219"/>
        <end position="266"/>
    </location>
</feature>
<feature type="region of interest" description="Disordered" evidence="4">
    <location>
        <begin position="1"/>
        <end position="28"/>
    </location>
</feature>
<dbReference type="OrthoDB" id="5427780at2759"/>
<sequence length="272" mass="32174">MSAEKATHRPESFQPKGGRGGPGTPWSAEDLQTLKQLYEKGMERQDIAKQLGRSRNSVNAKITYARESQRWHRVVHKWDENQKKRLLELRDEGKTFREIGRILGRNGEGVRNKFRELRPGLSVRKWTDEDHEIASKLHSKGYTVYQIGREMNRHPSTVEYYVLDNQYQRHHSAKPWTPEEEFKMYKMHEAGFSPHEIADKLGRSRQIIWTRLTPRSSGVIRRFTPSEDAKLKELRESGKKWEEVRDLMPDRTILQLRGRWSLMNGSRKRRSR</sequence>
<dbReference type="CDD" id="cd00167">
    <property type="entry name" value="SANT"/>
    <property type="match status" value="1"/>
</dbReference>
<dbReference type="Pfam" id="PF00249">
    <property type="entry name" value="Myb_DNA-binding"/>
    <property type="match status" value="1"/>
</dbReference>
<reference evidence="6" key="1">
    <citation type="submission" date="2020-04" db="EMBL/GenBank/DDBJ databases">
        <title>Draft genome resource of the tomato pathogen Pseudocercospora fuligena.</title>
        <authorList>
            <person name="Zaccaron A."/>
        </authorList>
    </citation>
    <scope>NUCLEOTIDE SEQUENCE</scope>
    <source>
        <strain evidence="6">PF001</strain>
    </source>
</reference>
<keyword evidence="3" id="KW-0539">Nucleus</keyword>
<evidence type="ECO:0000259" key="5">
    <source>
        <dbReference type="SMART" id="SM00717"/>
    </source>
</evidence>
<dbReference type="SMART" id="SM00717">
    <property type="entry name" value="SANT"/>
    <property type="match status" value="2"/>
</dbReference>
<comment type="subcellular location">
    <subcellularLocation>
        <location evidence="1">Nucleus</location>
    </subcellularLocation>
</comment>
<accession>A0A8H6VGL3</accession>
<keyword evidence="7" id="KW-1185">Reference proteome</keyword>
<evidence type="ECO:0000313" key="7">
    <source>
        <dbReference type="Proteomes" id="UP000660729"/>
    </source>
</evidence>
<evidence type="ECO:0000256" key="1">
    <source>
        <dbReference type="ARBA" id="ARBA00004123"/>
    </source>
</evidence>
<dbReference type="GO" id="GO:0005634">
    <property type="term" value="C:nucleus"/>
    <property type="evidence" value="ECO:0007669"/>
    <property type="project" value="UniProtKB-SubCell"/>
</dbReference>
<feature type="domain" description="Myb-like" evidence="5">
    <location>
        <begin position="22"/>
        <end position="120"/>
    </location>
</feature>
<dbReference type="Gene3D" id="1.10.10.60">
    <property type="entry name" value="Homeodomain-like"/>
    <property type="match status" value="3"/>
</dbReference>
<evidence type="ECO:0000256" key="2">
    <source>
        <dbReference type="ARBA" id="ARBA00023125"/>
    </source>
</evidence>
<dbReference type="GO" id="GO:0003700">
    <property type="term" value="F:DNA-binding transcription factor activity"/>
    <property type="evidence" value="ECO:0007669"/>
    <property type="project" value="TreeGrafter"/>
</dbReference>
<proteinExistence type="predicted"/>
<feature type="compositionally biased region" description="Basic and acidic residues" evidence="4">
    <location>
        <begin position="1"/>
        <end position="11"/>
    </location>
</feature>
<dbReference type="Pfam" id="PF13936">
    <property type="entry name" value="HTH_38"/>
    <property type="match status" value="1"/>
</dbReference>
<dbReference type="InterPro" id="IPR025246">
    <property type="entry name" value="IS30-like_HTH"/>
</dbReference>
<evidence type="ECO:0000256" key="4">
    <source>
        <dbReference type="SAM" id="MobiDB-lite"/>
    </source>
</evidence>
<dbReference type="Proteomes" id="UP000660729">
    <property type="component" value="Unassembled WGS sequence"/>
</dbReference>
<gene>
    <name evidence="6" type="ORF">HII31_11422</name>
</gene>
<protein>
    <recommendedName>
        <fullName evidence="5">Myb-like domain-containing protein</fullName>
    </recommendedName>
</protein>
<keyword evidence="2" id="KW-0238">DNA-binding</keyword>
<dbReference type="PANTHER" id="PTHR46380:SF2">
    <property type="entry name" value="CYCLIN-D-BINDING MYB-LIKE TRANSCRIPTION FACTOR 1"/>
    <property type="match status" value="1"/>
</dbReference>
<dbReference type="AlphaFoldDB" id="A0A8H6VGL3"/>
<dbReference type="InterPro" id="IPR001005">
    <property type="entry name" value="SANT/Myb"/>
</dbReference>
<dbReference type="InterPro" id="IPR009057">
    <property type="entry name" value="Homeodomain-like_sf"/>
</dbReference>
<comment type="caution">
    <text evidence="6">The sequence shown here is derived from an EMBL/GenBank/DDBJ whole genome shotgun (WGS) entry which is preliminary data.</text>
</comment>
<dbReference type="InterPro" id="IPR051651">
    <property type="entry name" value="DMTF1_DNA-bind_reg"/>
</dbReference>
<dbReference type="SUPFAM" id="SSF46689">
    <property type="entry name" value="Homeodomain-like"/>
    <property type="match status" value="1"/>
</dbReference>
<name>A0A8H6VGL3_9PEZI</name>
<evidence type="ECO:0000256" key="3">
    <source>
        <dbReference type="ARBA" id="ARBA00023242"/>
    </source>
</evidence>
<dbReference type="PANTHER" id="PTHR46380">
    <property type="entry name" value="CYCLIN-D-BINDING MYB-LIKE TRANSCRIPTION FACTOR 1"/>
    <property type="match status" value="1"/>
</dbReference>
<dbReference type="GO" id="GO:0000976">
    <property type="term" value="F:transcription cis-regulatory region binding"/>
    <property type="evidence" value="ECO:0007669"/>
    <property type="project" value="TreeGrafter"/>
</dbReference>
<dbReference type="EMBL" id="JABCIY010000231">
    <property type="protein sequence ID" value="KAF7187334.1"/>
    <property type="molecule type" value="Genomic_DNA"/>
</dbReference>
<organism evidence="6 7">
    <name type="scientific">Pseudocercospora fuligena</name>
    <dbReference type="NCBI Taxonomy" id="685502"/>
    <lineage>
        <taxon>Eukaryota</taxon>
        <taxon>Fungi</taxon>
        <taxon>Dikarya</taxon>
        <taxon>Ascomycota</taxon>
        <taxon>Pezizomycotina</taxon>
        <taxon>Dothideomycetes</taxon>
        <taxon>Dothideomycetidae</taxon>
        <taxon>Mycosphaerellales</taxon>
        <taxon>Mycosphaerellaceae</taxon>
        <taxon>Pseudocercospora</taxon>
    </lineage>
</organism>
<evidence type="ECO:0000313" key="6">
    <source>
        <dbReference type="EMBL" id="KAF7187334.1"/>
    </source>
</evidence>